<dbReference type="EMBL" id="LR796955">
    <property type="protein sequence ID" value="CAB4177713.1"/>
    <property type="molecule type" value="Genomic_DNA"/>
</dbReference>
<dbReference type="EMBL" id="LR797309">
    <property type="protein sequence ID" value="CAB4201900.1"/>
    <property type="molecule type" value="Genomic_DNA"/>
</dbReference>
<feature type="region of interest" description="Disordered" evidence="1">
    <location>
        <begin position="1"/>
        <end position="47"/>
    </location>
</feature>
<evidence type="ECO:0000313" key="5">
    <source>
        <dbReference type="EMBL" id="CAB4201900.1"/>
    </source>
</evidence>
<organism evidence="4">
    <name type="scientific">uncultured Caudovirales phage</name>
    <dbReference type="NCBI Taxonomy" id="2100421"/>
    <lineage>
        <taxon>Viruses</taxon>
        <taxon>Duplodnaviria</taxon>
        <taxon>Heunggongvirae</taxon>
        <taxon>Uroviricota</taxon>
        <taxon>Caudoviricetes</taxon>
        <taxon>Peduoviridae</taxon>
        <taxon>Maltschvirus</taxon>
        <taxon>Maltschvirus maltsch</taxon>
    </lineage>
</organism>
<proteinExistence type="predicted"/>
<accession>A0A6J5Q0C6</accession>
<reference evidence="4" key="1">
    <citation type="submission" date="2020-05" db="EMBL/GenBank/DDBJ databases">
        <authorList>
            <person name="Chiriac C."/>
            <person name="Salcher M."/>
            <person name="Ghai R."/>
            <person name="Kavagutti S V."/>
        </authorList>
    </citation>
    <scope>NUCLEOTIDE SEQUENCE</scope>
</reference>
<dbReference type="EMBL" id="LR796792">
    <property type="protein sequence ID" value="CAB4166289.1"/>
    <property type="molecule type" value="Genomic_DNA"/>
</dbReference>
<gene>
    <name evidence="4" type="ORF">UFOVP1010_35</name>
    <name evidence="5" type="ORF">UFOVP1359_23</name>
    <name evidence="2" type="ORF">UFOVP838_20</name>
    <name evidence="3" type="ORF">UFOVP932_47</name>
</gene>
<evidence type="ECO:0000256" key="1">
    <source>
        <dbReference type="SAM" id="MobiDB-lite"/>
    </source>
</evidence>
<sequence length="68" mass="7201">MAKLTSKSRNSLAKSEFGMPAARKYPMPDKSHAANAKARATQMVNAGKLSPSTKATIVAKANKILKGK</sequence>
<evidence type="ECO:0000313" key="3">
    <source>
        <dbReference type="EMBL" id="CAB4172022.1"/>
    </source>
</evidence>
<evidence type="ECO:0000313" key="4">
    <source>
        <dbReference type="EMBL" id="CAB4177713.1"/>
    </source>
</evidence>
<feature type="compositionally biased region" description="Polar residues" evidence="1">
    <location>
        <begin position="1"/>
        <end position="13"/>
    </location>
</feature>
<evidence type="ECO:0000313" key="2">
    <source>
        <dbReference type="EMBL" id="CAB4166289.1"/>
    </source>
</evidence>
<dbReference type="EMBL" id="LR796880">
    <property type="protein sequence ID" value="CAB4172022.1"/>
    <property type="molecule type" value="Genomic_DNA"/>
</dbReference>
<protein>
    <submittedName>
        <fullName evidence="4">Uncharacterized protein</fullName>
    </submittedName>
</protein>
<name>A0A6J5Q0C6_9CAUD</name>